<dbReference type="PANTHER" id="PTHR43135:SF3">
    <property type="entry name" value="ALPHA-D-RIBOSE 1-METHYLPHOSPHONATE 5-TRIPHOSPHATE DIPHOSPHATASE"/>
    <property type="match status" value="1"/>
</dbReference>
<accession>A0A559MID3</accession>
<dbReference type="InterPro" id="IPR006680">
    <property type="entry name" value="Amidohydro-rel"/>
</dbReference>
<dbReference type="EMBL" id="QGML01000264">
    <property type="protein sequence ID" value="TVY92704.1"/>
    <property type="molecule type" value="Genomic_DNA"/>
</dbReference>
<dbReference type="Proteomes" id="UP000315522">
    <property type="component" value="Unassembled WGS sequence"/>
</dbReference>
<dbReference type="GO" id="GO:0016787">
    <property type="term" value="F:hydrolase activity"/>
    <property type="evidence" value="ECO:0007669"/>
    <property type="project" value="InterPro"/>
</dbReference>
<proteinExistence type="predicted"/>
<organism evidence="2 3">
    <name type="scientific">Lachnellula willkommii</name>
    <dbReference type="NCBI Taxonomy" id="215461"/>
    <lineage>
        <taxon>Eukaryota</taxon>
        <taxon>Fungi</taxon>
        <taxon>Dikarya</taxon>
        <taxon>Ascomycota</taxon>
        <taxon>Pezizomycotina</taxon>
        <taxon>Leotiomycetes</taxon>
        <taxon>Helotiales</taxon>
        <taxon>Lachnaceae</taxon>
        <taxon>Lachnellula</taxon>
    </lineage>
</organism>
<evidence type="ECO:0000313" key="2">
    <source>
        <dbReference type="EMBL" id="TVY92704.1"/>
    </source>
</evidence>
<protein>
    <recommendedName>
        <fullName evidence="1">Amidohydrolase-related domain-containing protein</fullName>
    </recommendedName>
</protein>
<dbReference type="SUPFAM" id="SSF51556">
    <property type="entry name" value="Metallo-dependent hydrolases"/>
    <property type="match status" value="1"/>
</dbReference>
<dbReference type="InterPro" id="IPR032466">
    <property type="entry name" value="Metal_Hydrolase"/>
</dbReference>
<evidence type="ECO:0000259" key="1">
    <source>
        <dbReference type="Pfam" id="PF01979"/>
    </source>
</evidence>
<sequence>MQWWRKLIDRKESLLPTAMVRRASWQHYAQGVQQSNVEQVDAEAIEVMIKQDAILVPTRTIQQSGLKMKDSWTESGYKKLQNVTKEHKEAYNLAVRSGVKIALGTDIGFSVGVKPLSHGSNGSELVYAVEAGLSPLQAIEAATANAPETLSLQAPLSGQLKEGYDADFIALDIFLASQIPGHKF</sequence>
<dbReference type="Gene3D" id="3.20.20.140">
    <property type="entry name" value="Metal-dependent hydrolases"/>
    <property type="match status" value="1"/>
</dbReference>
<keyword evidence="3" id="KW-1185">Reference proteome</keyword>
<dbReference type="Pfam" id="PF01979">
    <property type="entry name" value="Amidohydro_1"/>
    <property type="match status" value="1"/>
</dbReference>
<evidence type="ECO:0000313" key="3">
    <source>
        <dbReference type="Proteomes" id="UP000315522"/>
    </source>
</evidence>
<reference evidence="2 3" key="1">
    <citation type="submission" date="2018-05" db="EMBL/GenBank/DDBJ databases">
        <title>Genome sequencing and assembly of the regulated plant pathogen Lachnellula willkommii and related sister species for the development of diagnostic species identification markers.</title>
        <authorList>
            <person name="Giroux E."/>
            <person name="Bilodeau G."/>
        </authorList>
    </citation>
    <scope>NUCLEOTIDE SEQUENCE [LARGE SCALE GENOMIC DNA]</scope>
    <source>
        <strain evidence="2 3">CBS 172.35</strain>
    </source>
</reference>
<gene>
    <name evidence="2" type="ORF">LAWI1_G002874</name>
</gene>
<dbReference type="AlphaFoldDB" id="A0A559MID3"/>
<dbReference type="PANTHER" id="PTHR43135">
    <property type="entry name" value="ALPHA-D-RIBOSE 1-METHYLPHOSPHONATE 5-TRIPHOSPHATE DIPHOSPHATASE"/>
    <property type="match status" value="1"/>
</dbReference>
<dbReference type="InterPro" id="IPR051781">
    <property type="entry name" value="Metallo-dep_Hydrolase"/>
</dbReference>
<feature type="domain" description="Amidohydrolase-related" evidence="1">
    <location>
        <begin position="46"/>
        <end position="172"/>
    </location>
</feature>
<comment type="caution">
    <text evidence="2">The sequence shown here is derived from an EMBL/GenBank/DDBJ whole genome shotgun (WGS) entry which is preliminary data.</text>
</comment>
<name>A0A559MID3_9HELO</name>